<accession>A0ABP7QDV6</accession>
<evidence type="ECO:0000313" key="1">
    <source>
        <dbReference type="EMBL" id="GAA3980727.1"/>
    </source>
</evidence>
<dbReference type="Gene3D" id="3.40.640.10">
    <property type="entry name" value="Type I PLP-dependent aspartate aminotransferase-like (Major domain)"/>
    <property type="match status" value="1"/>
</dbReference>
<protein>
    <submittedName>
        <fullName evidence="1">Uncharacterized protein</fullName>
    </submittedName>
</protein>
<dbReference type="Proteomes" id="UP001501556">
    <property type="component" value="Unassembled WGS sequence"/>
</dbReference>
<dbReference type="InterPro" id="IPR015424">
    <property type="entry name" value="PyrdxlP-dep_Trfase"/>
</dbReference>
<proteinExistence type="predicted"/>
<reference evidence="2" key="1">
    <citation type="journal article" date="2019" name="Int. J. Syst. Evol. Microbiol.">
        <title>The Global Catalogue of Microorganisms (GCM) 10K type strain sequencing project: providing services to taxonomists for standard genome sequencing and annotation.</title>
        <authorList>
            <consortium name="The Broad Institute Genomics Platform"/>
            <consortium name="The Broad Institute Genome Sequencing Center for Infectious Disease"/>
            <person name="Wu L."/>
            <person name="Ma J."/>
        </authorList>
    </citation>
    <scope>NUCLEOTIDE SEQUENCE [LARGE SCALE GENOMIC DNA]</scope>
    <source>
        <strain evidence="2">JCM 17217</strain>
    </source>
</reference>
<gene>
    <name evidence="1" type="ORF">GCM10022407_27480</name>
</gene>
<dbReference type="InterPro" id="IPR015421">
    <property type="entry name" value="PyrdxlP-dep_Trfase_major"/>
</dbReference>
<sequence>MRRPEFQLRYRLWLAVYLCPPMPDTMFHPTRPLPYGGQNITEADVAAVTASLHADYLTQGPTVAEFEKQFAAYVGARCSAASDACAAAWAAQSAVILSYSAL</sequence>
<dbReference type="Pfam" id="PF01041">
    <property type="entry name" value="DegT_DnrJ_EryC1"/>
    <property type="match status" value="1"/>
</dbReference>
<organism evidence="1 2">
    <name type="scientific">Hymenobacter antarcticus</name>
    <dbReference type="NCBI Taxonomy" id="486270"/>
    <lineage>
        <taxon>Bacteria</taxon>
        <taxon>Pseudomonadati</taxon>
        <taxon>Bacteroidota</taxon>
        <taxon>Cytophagia</taxon>
        <taxon>Cytophagales</taxon>
        <taxon>Hymenobacteraceae</taxon>
        <taxon>Hymenobacter</taxon>
    </lineage>
</organism>
<comment type="caution">
    <text evidence="1">The sequence shown here is derived from an EMBL/GenBank/DDBJ whole genome shotgun (WGS) entry which is preliminary data.</text>
</comment>
<dbReference type="SUPFAM" id="SSF53383">
    <property type="entry name" value="PLP-dependent transferases"/>
    <property type="match status" value="1"/>
</dbReference>
<evidence type="ECO:0000313" key="2">
    <source>
        <dbReference type="Proteomes" id="UP001501556"/>
    </source>
</evidence>
<keyword evidence="2" id="KW-1185">Reference proteome</keyword>
<name>A0ABP7QDV6_9BACT</name>
<dbReference type="EMBL" id="BAABDI010000019">
    <property type="protein sequence ID" value="GAA3980727.1"/>
    <property type="molecule type" value="Genomic_DNA"/>
</dbReference>
<dbReference type="InterPro" id="IPR000653">
    <property type="entry name" value="DegT/StrS_aminotransferase"/>
</dbReference>